<dbReference type="GeneID" id="116302378"/>
<name>A0A6P8IKN4_ACTTE</name>
<accession>A0A6P8IKN4</accession>
<organism evidence="1 2">
    <name type="scientific">Actinia tenebrosa</name>
    <name type="common">Australian red waratah sea anemone</name>
    <dbReference type="NCBI Taxonomy" id="6105"/>
    <lineage>
        <taxon>Eukaryota</taxon>
        <taxon>Metazoa</taxon>
        <taxon>Cnidaria</taxon>
        <taxon>Anthozoa</taxon>
        <taxon>Hexacorallia</taxon>
        <taxon>Actiniaria</taxon>
        <taxon>Actiniidae</taxon>
        <taxon>Actinia</taxon>
    </lineage>
</organism>
<dbReference type="InterPro" id="IPR013924">
    <property type="entry name" value="RNase_H2_suC"/>
</dbReference>
<dbReference type="InParanoid" id="A0A6P8IKN4"/>
<evidence type="ECO:0000313" key="2">
    <source>
        <dbReference type="RefSeq" id="XP_031567516.1"/>
    </source>
</evidence>
<proteinExistence type="predicted"/>
<dbReference type="Proteomes" id="UP000515163">
    <property type="component" value="Unplaced"/>
</dbReference>
<dbReference type="RefSeq" id="XP_031567516.1">
    <property type="nucleotide sequence ID" value="XM_031711656.1"/>
</dbReference>
<dbReference type="FunCoup" id="A0A6P8IKN4">
    <property type="interactions" value="112"/>
</dbReference>
<dbReference type="PANTHER" id="PTHR47063:SF1">
    <property type="entry name" value="RIBONUCLEASE H2 SUBUNIT C"/>
    <property type="match status" value="1"/>
</dbReference>
<gene>
    <name evidence="2" type="primary">LOC116302378</name>
</gene>
<dbReference type="Pfam" id="PF08615">
    <property type="entry name" value="RNase_H2_suC"/>
    <property type="match status" value="1"/>
</dbReference>
<dbReference type="GO" id="GO:0006401">
    <property type="term" value="P:RNA catabolic process"/>
    <property type="evidence" value="ECO:0007669"/>
    <property type="project" value="InterPro"/>
</dbReference>
<dbReference type="InterPro" id="IPR052863">
    <property type="entry name" value="RNase_H2_subunit_C"/>
</dbReference>
<dbReference type="OrthoDB" id="6222486at2759"/>
<evidence type="ECO:0000313" key="1">
    <source>
        <dbReference type="Proteomes" id="UP000515163"/>
    </source>
</evidence>
<keyword evidence="1" id="KW-1185">Reference proteome</keyword>
<dbReference type="GO" id="GO:0032299">
    <property type="term" value="C:ribonuclease H2 complex"/>
    <property type="evidence" value="ECO:0007669"/>
    <property type="project" value="InterPro"/>
</dbReference>
<reference evidence="2" key="1">
    <citation type="submission" date="2025-08" db="UniProtKB">
        <authorList>
            <consortium name="RefSeq"/>
        </authorList>
    </citation>
    <scope>IDENTIFICATION</scope>
    <source>
        <tissue evidence="2">Tentacle</tissue>
    </source>
</reference>
<dbReference type="KEGG" id="aten:116302378"/>
<protein>
    <submittedName>
        <fullName evidence="2">Ribonuclease H2 subunit C-like</fullName>
    </submittedName>
</protein>
<sequence length="157" mass="17252">MSGSGNVVVNSSSLDSAVETTRIHLMPCTIHHNGDADVASYFDPIVDGVAVKTESGSNTNDKDLSGSFRGRILKGTTVSLPVGYNGYVLKEDRKPYTDEEDRTLRATHKFSQFNYWNLETPPSENDAMTKAMQWIDIASALHGNEDDIQNATPDTIR</sequence>
<dbReference type="Gene3D" id="2.40.128.680">
    <property type="match status" value="1"/>
</dbReference>
<dbReference type="PANTHER" id="PTHR47063">
    <property type="entry name" value="RIBONUCLEASE H2 SUBUNIT C"/>
    <property type="match status" value="1"/>
</dbReference>
<dbReference type="CDD" id="cd09271">
    <property type="entry name" value="RNase_H2-C"/>
    <property type="match status" value="1"/>
</dbReference>
<dbReference type="AlphaFoldDB" id="A0A6P8IKN4"/>